<accession>A0A848KTP2</accession>
<comment type="caution">
    <text evidence="1">The sequence shown here is derived from an EMBL/GenBank/DDBJ whole genome shotgun (WGS) entry which is preliminary data.</text>
</comment>
<protein>
    <submittedName>
        <fullName evidence="1">Uncharacterized protein</fullName>
    </submittedName>
</protein>
<reference evidence="1 2" key="1">
    <citation type="submission" date="2020-04" db="EMBL/GenBank/DDBJ databases">
        <title>Gordonia sp. nov. TBRC 11910.</title>
        <authorList>
            <person name="Suriyachadkun C."/>
        </authorList>
    </citation>
    <scope>NUCLEOTIDE SEQUENCE [LARGE SCALE GENOMIC DNA]</scope>
    <source>
        <strain evidence="1 2">TBRC 11910</strain>
    </source>
</reference>
<sequence>MASCRGSITGLAHQLYTNGKVSQTDVDKVLFLPAVDPSARARARTRQYPQRCDAGHLQHYPAGVRA</sequence>
<gene>
    <name evidence="1" type="ORF">HH308_01415</name>
</gene>
<proteinExistence type="predicted"/>
<organism evidence="1 2">
    <name type="scientific">Gordonia asplenii</name>
    <dbReference type="NCBI Taxonomy" id="2725283"/>
    <lineage>
        <taxon>Bacteria</taxon>
        <taxon>Bacillati</taxon>
        <taxon>Actinomycetota</taxon>
        <taxon>Actinomycetes</taxon>
        <taxon>Mycobacteriales</taxon>
        <taxon>Gordoniaceae</taxon>
        <taxon>Gordonia</taxon>
    </lineage>
</organism>
<evidence type="ECO:0000313" key="2">
    <source>
        <dbReference type="Proteomes" id="UP000550729"/>
    </source>
</evidence>
<dbReference type="EMBL" id="JABBNB010000001">
    <property type="protein sequence ID" value="NMN99872.1"/>
    <property type="molecule type" value="Genomic_DNA"/>
</dbReference>
<keyword evidence="2" id="KW-1185">Reference proteome</keyword>
<evidence type="ECO:0000313" key="1">
    <source>
        <dbReference type="EMBL" id="NMN99872.1"/>
    </source>
</evidence>
<name>A0A848KTP2_9ACTN</name>
<dbReference type="Proteomes" id="UP000550729">
    <property type="component" value="Unassembled WGS sequence"/>
</dbReference>
<dbReference type="RefSeq" id="WP_170192358.1">
    <property type="nucleotide sequence ID" value="NZ_JABBNB010000001.1"/>
</dbReference>
<dbReference type="AlphaFoldDB" id="A0A848KTP2"/>